<dbReference type="InterPro" id="IPR002656">
    <property type="entry name" value="Acyl_transf_3_dom"/>
</dbReference>
<dbReference type="EMBL" id="JADYTN010000005">
    <property type="protein sequence ID" value="MCF2563183.1"/>
    <property type="molecule type" value="Genomic_DNA"/>
</dbReference>
<proteinExistence type="predicted"/>
<reference evidence="3 4" key="1">
    <citation type="submission" date="2020-12" db="EMBL/GenBank/DDBJ databases">
        <title>Whole genome sequences of gut porcine anaerobes.</title>
        <authorList>
            <person name="Kubasova T."/>
            <person name="Jahodarova E."/>
            <person name="Rychlik I."/>
        </authorList>
    </citation>
    <scope>NUCLEOTIDE SEQUENCE [LARGE SCALE GENOMIC DNA]</scope>
    <source>
        <strain evidence="3 4">An925</strain>
    </source>
</reference>
<protein>
    <submittedName>
        <fullName evidence="3">Acyltransferase</fullName>
    </submittedName>
</protein>
<evidence type="ECO:0000256" key="1">
    <source>
        <dbReference type="SAM" id="Phobius"/>
    </source>
</evidence>
<evidence type="ECO:0000313" key="3">
    <source>
        <dbReference type="EMBL" id="MCF2563183.1"/>
    </source>
</evidence>
<name>A0ABS9CDJ6_9BACT</name>
<dbReference type="GO" id="GO:0016746">
    <property type="term" value="F:acyltransferase activity"/>
    <property type="evidence" value="ECO:0007669"/>
    <property type="project" value="UniProtKB-KW"/>
</dbReference>
<keyword evidence="3" id="KW-0808">Transferase</keyword>
<gene>
    <name evidence="3" type="ORF">I6E12_03535</name>
</gene>
<sequence length="360" mass="41293">MKTTPTLLTRTECAALRGLAIIAIVLHNYCHFVGSIVKENEYQFFTSNNDRLMQALSSPDSLLPAHLFSYFGHYGVPVFLFLSGFGLVMKYERGSAPADSLDRRLSFVRYHYLKLLRMLIVGFTIFLMVDAVTPGRFHFHWNHVVAQLVMYINVLPTPDKIIWPGIYWFFGLMIELYIVYRFLLYRRHYGWTVALMAVCWILQMVCDPEGETLNRLRYNFIGGMVPFGMGILWARYEQWRKAMPLWGRGVWSVILLVSLILLFVMSYTFQTWLWVPVIAIVGSVAFVKSIPAGAGHVLAWFGGLSAAMFVAHPIIRKLFITVAWRGDLYDGLMLYVVVVIGASWAVRLLIDQIPQPQSDK</sequence>
<feature type="transmembrane region" description="Helical" evidence="1">
    <location>
        <begin position="246"/>
        <end position="265"/>
    </location>
</feature>
<feature type="transmembrane region" description="Helical" evidence="1">
    <location>
        <begin position="271"/>
        <end position="290"/>
    </location>
</feature>
<dbReference type="Pfam" id="PF01757">
    <property type="entry name" value="Acyl_transf_3"/>
    <property type="match status" value="1"/>
</dbReference>
<feature type="transmembrane region" description="Helical" evidence="1">
    <location>
        <begin position="110"/>
        <end position="129"/>
    </location>
</feature>
<feature type="transmembrane region" description="Helical" evidence="1">
    <location>
        <begin position="189"/>
        <end position="205"/>
    </location>
</feature>
<feature type="transmembrane region" description="Helical" evidence="1">
    <location>
        <begin position="297"/>
        <end position="320"/>
    </location>
</feature>
<feature type="transmembrane region" description="Helical" evidence="1">
    <location>
        <begin position="67"/>
        <end position="89"/>
    </location>
</feature>
<dbReference type="Proteomes" id="UP001200470">
    <property type="component" value="Unassembled WGS sequence"/>
</dbReference>
<evidence type="ECO:0000313" key="4">
    <source>
        <dbReference type="Proteomes" id="UP001200470"/>
    </source>
</evidence>
<evidence type="ECO:0000259" key="2">
    <source>
        <dbReference type="Pfam" id="PF01757"/>
    </source>
</evidence>
<keyword evidence="1" id="KW-0812">Transmembrane</keyword>
<keyword evidence="1" id="KW-1133">Transmembrane helix</keyword>
<accession>A0ABS9CDJ6</accession>
<keyword evidence="1" id="KW-0472">Membrane</keyword>
<feature type="transmembrane region" description="Helical" evidence="1">
    <location>
        <begin position="332"/>
        <end position="350"/>
    </location>
</feature>
<feature type="domain" description="Acyltransferase 3" evidence="2">
    <location>
        <begin position="15"/>
        <end position="344"/>
    </location>
</feature>
<keyword evidence="4" id="KW-1185">Reference proteome</keyword>
<feature type="transmembrane region" description="Helical" evidence="1">
    <location>
        <begin position="217"/>
        <end position="234"/>
    </location>
</feature>
<feature type="transmembrane region" description="Helical" evidence="1">
    <location>
        <begin position="161"/>
        <end position="180"/>
    </location>
</feature>
<organism evidence="3 4">
    <name type="scientific">Xylanibacter brevis</name>
    <dbReference type="NCBI Taxonomy" id="83231"/>
    <lineage>
        <taxon>Bacteria</taxon>
        <taxon>Pseudomonadati</taxon>
        <taxon>Bacteroidota</taxon>
        <taxon>Bacteroidia</taxon>
        <taxon>Bacteroidales</taxon>
        <taxon>Prevotellaceae</taxon>
        <taxon>Xylanibacter</taxon>
    </lineage>
</organism>
<dbReference type="RefSeq" id="WP_301637613.1">
    <property type="nucleotide sequence ID" value="NZ_JADYTN010000005.1"/>
</dbReference>
<keyword evidence="3" id="KW-0012">Acyltransferase</keyword>
<comment type="caution">
    <text evidence="3">The sequence shown here is derived from an EMBL/GenBank/DDBJ whole genome shotgun (WGS) entry which is preliminary data.</text>
</comment>